<comment type="catalytic activity">
    <reaction evidence="1">
        <text>Thiol-dependent hydrolysis of ester, thioester, amide, peptide and isopeptide bonds formed by the C-terminal Gly of ubiquitin (a 76-residue protein attached to proteins as an intracellular targeting signal).</text>
        <dbReference type="EC" id="3.4.19.12"/>
    </reaction>
</comment>
<keyword evidence="3" id="KW-0645">Protease</keyword>
<evidence type="ECO:0000256" key="3">
    <source>
        <dbReference type="ARBA" id="ARBA00022670"/>
    </source>
</evidence>
<dbReference type="EC" id="3.4.19.12" evidence="2"/>
<evidence type="ECO:0000256" key="2">
    <source>
        <dbReference type="ARBA" id="ARBA00012759"/>
    </source>
</evidence>
<accession>A0A1Y2M3H9</accession>
<keyword evidence="11" id="KW-1185">Reference proteome</keyword>
<keyword evidence="5" id="KW-0378">Hydrolase</keyword>
<dbReference type="GO" id="GO:0006508">
    <property type="term" value="P:proteolysis"/>
    <property type="evidence" value="ECO:0007669"/>
    <property type="project" value="UniProtKB-KW"/>
</dbReference>
<evidence type="ECO:0000256" key="1">
    <source>
        <dbReference type="ARBA" id="ARBA00000707"/>
    </source>
</evidence>
<dbReference type="GO" id="GO:0004843">
    <property type="term" value="F:cysteine-type deubiquitinase activity"/>
    <property type="evidence" value="ECO:0007669"/>
    <property type="project" value="UniProtKB-EC"/>
</dbReference>
<feature type="domain" description="DUF6606" evidence="9">
    <location>
        <begin position="17"/>
        <end position="285"/>
    </location>
</feature>
<evidence type="ECO:0000256" key="5">
    <source>
        <dbReference type="ARBA" id="ARBA00022801"/>
    </source>
</evidence>
<dbReference type="InterPro" id="IPR022105">
    <property type="entry name" value="DUF3645"/>
</dbReference>
<proteinExistence type="predicted"/>
<evidence type="ECO:0000256" key="6">
    <source>
        <dbReference type="ARBA" id="ARBA00022807"/>
    </source>
</evidence>
<dbReference type="Pfam" id="PF12359">
    <property type="entry name" value="DUF3645"/>
    <property type="match status" value="1"/>
</dbReference>
<dbReference type="PANTHER" id="PTHR13367">
    <property type="entry name" value="UBIQUITIN THIOESTERASE"/>
    <property type="match status" value="1"/>
</dbReference>
<feature type="domain" description="DUF3638" evidence="7">
    <location>
        <begin position="2045"/>
        <end position="2268"/>
    </location>
</feature>
<evidence type="ECO:0000259" key="9">
    <source>
        <dbReference type="Pfam" id="PF20255"/>
    </source>
</evidence>
<dbReference type="Pfam" id="PF12340">
    <property type="entry name" value="DUF3638"/>
    <property type="match status" value="1"/>
</dbReference>
<sequence length="3127" mass="353570">MALSSGGCPSAKAASYLVNHIVLPPQLPQKDDFDCGNERFLLHTTIDALHALKIFVTNENAGALAKAIMTIENLQRIQDDSGHTSEAELCKVLGELAHGKNKGCIPLEVKAQNAGILISSDGTDATFECFELSPINKSAMLKGRLIRSFPGLAANIPVVQLQEKGLRQMLANTLAKLSTQTAPGFQPVAYKAGQYHDEERDTTHPGMVTDFLLNVVIALGKEATVTRITKNTREEVLWNNCKLPWRRSPMWLLVRVTLQLLFTRQSSNLSATDSLYKVFMVQILSITLSHAKAYWQMLGSGYIHVTNAKMLQRLRKLETLSQLECIVPAWIDLIQKCMEDAFAFMKEKWQAETHNTGTNLTTAGLKSIHPENALAVRLPALDVFLTRIANRKVTAAMSSFSPGHPYPSFARNDVPRNFDAADDQRCYRLAAVESWVEHHLHTWIGLHRDEQATCGQLHALIESYHNTAVRIYSGIPWSMSLMYLTILETWVACDKSACSLFPLLSKYRPEVPLVELQCLTLPLRNQMQRLLAVEGYVQSREQAATSTVSVFRDFGNGSSFAVEYFNQSSELQQLLQRIETDATSRRSEKQRELARLKLRYTDLMDRSRAKDCEYVEIVTNHYHNYTKTVHSKCCERCSLKKQAERLDIKVFEWPVSSVPSFAKATVFELNIPEPYSAWRDATNFVLSNALGCKNQWTERPQTKYTLNNHSDLSRLLGSGYYERRIVPLSASKPHSVTHRNNKKVTPHLQDSDVCLQSGLRYQYYDVMTEAWSVPRMPSGDLPQKCLHQMPARSKALERYLQKTPSVADGLQPNEVIASLPDCPPHFSIEEYKAYSALPLGREIFYSNILTQLAIPTLDFSKVETQCLILQTVTQTGLPGGTVERVNHRILTDYTFGSAMIARLEDAAQRVEENWESWRALATFIQLACRTANLAASPEVRERCLQFLCKARCTSVIWLHRLKTRAASSTDDEQRTDLLRSATNIALIGVTTFNVEIEFLGTIMQQEGAISSLLQCSIAIQENQRLLSDTECLNQHAVQAWRSLMYRICTILRDAILRDCSGLNEAVTMCWTAFRPAADAGWTVLNHTHPHWLHIVSGKLPVHVNLLTGELLVNGLPLTRLPSAYLEHHMYSPLFSASALEVAPTDEPGMRFSAKTTYHSHELHFGMDAADMLIVAKIKNKKFDLLPARLLVGSLPNAFVTSYVHWYDHTSGNVVLRPRENPWQDCNDQWHLRRYGASWRMQKGSQTLLNMKSKDAQRVSTLLKSVEDEAYIHISLEVSSQTLKVEVPRLKLDFHIKGGDDKIYSRQYRGMIIDNDQGIGTLIGLTSKLVLRRASNPTDRLVLIPEGTVNYSKTLGHHLSVSISKQNNTVVHAYQLDLTLRRVLDNGALQSKLLLCYLHALTSHWLPDALTCCTGTEAALTILRSSAVRSFSGLSRENVTLLNNIATLSPSRRYYPSHERAMQQIKWDPQLPFASQHLDFQILVKEIFVHEETMSLFHQNNIFEEIDSKGIAWMTSIDFDLHHRAIIRSSTFFIADFGAEHFSTEFDAVYKARDQDQTSARGQRAFSAAAMLLRDQLLLNQKVSRLQIYQRYFKDYTAKGFSNTQESPELSYDSKWMEPPSKFIRDIWCALHHSLAKEKLKTNDSNVMIWLANMAYAPEADMDVVRAFVGFYRMPQFASCQIPARPSYTLSRGSTFEVSNVKMTANRNARSYESSSEAKLPKQGSETDYQHLERIESLFTTRKVEAVQEFVADLQRQWPCSMPTVPSSDPMNKYLDIASAMQLVKASFQSWFDNRNFEQYMRNISDIVESLPAEPIVLPRLSEVVSYEKVRIASNERCCDSASVFACIPPCIGGDASGEGVTAFSKAPQLPKLEFTSKSLISTVSEANVQLEDFCMKLNACAKTPCEQRYVDDLRVSCASLHEREDDKGSHSILLDFVAKASLWDHLSVCENHFQAFYGKLTQVLCTGRPLRSDAIASLIHMSPRLSPVFWLSQLNLDRYTTLPGSWPDIMIEFGLAITTLHKAQRLVALLDNPVEFKEEFQHVGHTNWDPYKFPETLLLEAESGILVRKVQADIAAHMIQPPDARNTVMQLNMGEGKSTTIVPMVAVAHSDRRKLARVVVAKPQSSQMLEMLTAKLGGLLNRRIYHMPFSRDLRLGKKDAQVIRELYEDCMARRGILLVQPEHILSFKLMGIECLLVDKQEVAQSLLSTQQWFHDVSRDIVDESDENFSVKFELIYTMGTQRSINFAPDRWLLIQEILGLIPRLAQQVRKALPHSIEMHDEYQNKYPRVRILRDDGAEILLAHIAAHVIKNGLTGLPICNQPKDTQDAILQFISTNDLTAEEIHSVEQSRFWTPTTKEPLLLLRGLIAGGVLRFALSQKRWRVNYGLDPTRIPNTPLAVPYRAKDTPSPRSEFSHPDVVILLTFLSYYYGGLTDDELFDSFVHLLRSDQASIQYDEWVRTASSDLPDAFRQISGVSIKDRIMCVQQVFPHLRYSRAAINYHLTFLIFPKAMKEFPSKLSASGWDLGEIKTHPTTGFSGTNDTLHVLPLSMNHLNLASQNHTNALVLGHLLQNETSVEKLPVRSTGTDAEHLLKVINTLQPEVRVVFDVGAQILEMENTQVAQCWLSMRQDDRTEAVVFFKDDELSVLDVSGRIETFQTSPFAKQLDRCLVYLDEAHTRGTDLKLPRDYRAAVTLGSGLTKDRLVQACMRLRKLGKGQSVVFLASQEICTKICERTEQLPEEPLTVANVLCWSICETWLDLSRSMPLWAVQGHRYETHKHVLHSGDTTTTQAEAFLEDEAQSIEDRYAPITTRTMHSIFQDLSDPNIRAIHDRCVEFQAMGFNSASLQEEQERELSPEIEEERQIERPPKMDADVHSIHSDLKHLVVTGVLRRGSPAFEPAFQALRSTSAAKHYDLTQLPKELLVTKDFMRTVKSPSGSKKANFVSDCYQRPVQWVLSVPDEAASDAIKLVILSPFEANRLQNQIHQSKKVTLHLFAPRFNASFAPLDDLELFNVGRTFTQAQLPLSLKVQLNLFAGSLYLRSFAEYQAVCDFLGLLRDPIGPNQQVFADGFIDPPRSKWGLKTSPVQFLRALLMKIRKEGEGVEKTHMGRLLGGVRLEECDFGAESS</sequence>
<reference evidence="10 11" key="1">
    <citation type="journal article" date="2017" name="Genome Announc.">
        <title>Genome sequence of the saprophytic ascomycete Epicoccum nigrum ICMP 19927 strain isolated from New Zealand.</title>
        <authorList>
            <person name="Fokin M."/>
            <person name="Fleetwood D."/>
            <person name="Weir B.S."/>
            <person name="Villas-Boas S.G."/>
        </authorList>
    </citation>
    <scope>NUCLEOTIDE SEQUENCE [LARGE SCALE GENOMIC DNA]</scope>
    <source>
        <strain evidence="10 11">ICMP 19927</strain>
    </source>
</reference>
<dbReference type="Proteomes" id="UP000193240">
    <property type="component" value="Unassembled WGS sequence"/>
</dbReference>
<dbReference type="InParanoid" id="A0A1Y2M3H9"/>
<feature type="domain" description="DUF3645" evidence="8">
    <location>
        <begin position="2388"/>
        <end position="2423"/>
    </location>
</feature>
<gene>
    <name evidence="10" type="ORF">B5807_06231</name>
</gene>
<dbReference type="InterPro" id="IPR046541">
    <property type="entry name" value="DUF6606"/>
</dbReference>
<evidence type="ECO:0000313" key="10">
    <source>
        <dbReference type="EMBL" id="OSS49788.1"/>
    </source>
</evidence>
<keyword evidence="6" id="KW-0788">Thiol protease</keyword>
<evidence type="ECO:0000259" key="8">
    <source>
        <dbReference type="Pfam" id="PF12359"/>
    </source>
</evidence>
<evidence type="ECO:0000259" key="7">
    <source>
        <dbReference type="Pfam" id="PF12340"/>
    </source>
</evidence>
<protein>
    <recommendedName>
        <fullName evidence="2">ubiquitinyl hydrolase 1</fullName>
        <ecNumber evidence="2">3.4.19.12</ecNumber>
    </recommendedName>
</protein>
<dbReference type="InterPro" id="IPR022099">
    <property type="entry name" value="DUF3638"/>
</dbReference>
<name>A0A1Y2M3H9_EPING</name>
<evidence type="ECO:0000256" key="4">
    <source>
        <dbReference type="ARBA" id="ARBA00022786"/>
    </source>
</evidence>
<keyword evidence="4" id="KW-0833">Ubl conjugation pathway</keyword>
<evidence type="ECO:0000313" key="11">
    <source>
        <dbReference type="Proteomes" id="UP000193240"/>
    </source>
</evidence>
<dbReference type="STRING" id="105696.A0A1Y2M3H9"/>
<dbReference type="InterPro" id="IPR051346">
    <property type="entry name" value="OTU_Deubiquitinase"/>
</dbReference>
<dbReference type="Pfam" id="PF20255">
    <property type="entry name" value="DUF6606"/>
    <property type="match status" value="1"/>
</dbReference>
<dbReference type="PANTHER" id="PTHR13367:SF34">
    <property type="match status" value="1"/>
</dbReference>
<dbReference type="OMA" id="RRIYHMP"/>
<dbReference type="EMBL" id="KZ107843">
    <property type="protein sequence ID" value="OSS49788.1"/>
    <property type="molecule type" value="Genomic_DNA"/>
</dbReference>
<organism evidence="10 11">
    <name type="scientific">Epicoccum nigrum</name>
    <name type="common">Soil fungus</name>
    <name type="synonym">Epicoccum purpurascens</name>
    <dbReference type="NCBI Taxonomy" id="105696"/>
    <lineage>
        <taxon>Eukaryota</taxon>
        <taxon>Fungi</taxon>
        <taxon>Dikarya</taxon>
        <taxon>Ascomycota</taxon>
        <taxon>Pezizomycotina</taxon>
        <taxon>Dothideomycetes</taxon>
        <taxon>Pleosporomycetidae</taxon>
        <taxon>Pleosporales</taxon>
        <taxon>Pleosporineae</taxon>
        <taxon>Didymellaceae</taxon>
        <taxon>Epicoccum</taxon>
    </lineage>
</organism>